<sequence>MNTLTIDATSSLIAICSAFGVILIYIGGLTLSFLKTRSELKAALKDTVSEGERLRGMISKYEDLHTRFAHIEGFVKWLPEYKMIYGPNEDDKKKEEEGLKRLGEMQRQQREHVSQAQT</sequence>
<feature type="transmembrane region" description="Helical" evidence="2">
    <location>
        <begin position="12"/>
        <end position="34"/>
    </location>
</feature>
<evidence type="ECO:0000256" key="2">
    <source>
        <dbReference type="SAM" id="Phobius"/>
    </source>
</evidence>
<evidence type="ECO:0000313" key="4">
    <source>
        <dbReference type="Proteomes" id="UP000078486"/>
    </source>
</evidence>
<proteinExistence type="predicted"/>
<dbReference type="AlphaFoldDB" id="A0A178ICY6"/>
<dbReference type="Proteomes" id="UP000078486">
    <property type="component" value="Unassembled WGS sequence"/>
</dbReference>
<reference evidence="3 4" key="1">
    <citation type="submission" date="2016-01" db="EMBL/GenBank/DDBJ databases">
        <title>High potential of lignocellulose degradation of a new Verrucomicrobia species.</title>
        <authorList>
            <person name="Wang Y."/>
            <person name="Shi Y."/>
            <person name="Qiu Z."/>
            <person name="Liu S."/>
            <person name="Yang H."/>
        </authorList>
    </citation>
    <scope>NUCLEOTIDE SEQUENCE [LARGE SCALE GENOMIC DNA]</scope>
    <source>
        <strain evidence="3 4">TSB47</strain>
    </source>
</reference>
<organism evidence="3 4">
    <name type="scientific">Termitidicoccus mucosus</name>
    <dbReference type="NCBI Taxonomy" id="1184151"/>
    <lineage>
        <taxon>Bacteria</taxon>
        <taxon>Pseudomonadati</taxon>
        <taxon>Verrucomicrobiota</taxon>
        <taxon>Opitutia</taxon>
        <taxon>Opitutales</taxon>
        <taxon>Opitutaceae</taxon>
        <taxon>Termitidicoccus</taxon>
    </lineage>
</organism>
<dbReference type="RefSeq" id="WP_068772456.1">
    <property type="nucleotide sequence ID" value="NZ_CP109796.1"/>
</dbReference>
<name>A0A178ICY6_9BACT</name>
<feature type="region of interest" description="Disordered" evidence="1">
    <location>
        <begin position="86"/>
        <end position="118"/>
    </location>
</feature>
<dbReference type="EMBL" id="LRRQ01000167">
    <property type="protein sequence ID" value="OAM87588.1"/>
    <property type="molecule type" value="Genomic_DNA"/>
</dbReference>
<evidence type="ECO:0000313" key="3">
    <source>
        <dbReference type="EMBL" id="OAM87588.1"/>
    </source>
</evidence>
<gene>
    <name evidence="3" type="ORF">AW736_21965</name>
</gene>
<protein>
    <submittedName>
        <fullName evidence="3">Uncharacterized protein</fullName>
    </submittedName>
</protein>
<accession>A0A178ICY6</accession>
<dbReference type="STRING" id="1184151.AW736_21965"/>
<keyword evidence="4" id="KW-1185">Reference proteome</keyword>
<comment type="caution">
    <text evidence="3">The sequence shown here is derived from an EMBL/GenBank/DDBJ whole genome shotgun (WGS) entry which is preliminary data.</text>
</comment>
<feature type="compositionally biased region" description="Basic and acidic residues" evidence="1">
    <location>
        <begin position="89"/>
        <end position="118"/>
    </location>
</feature>
<keyword evidence="2" id="KW-1133">Transmembrane helix</keyword>
<keyword evidence="2" id="KW-0472">Membrane</keyword>
<evidence type="ECO:0000256" key="1">
    <source>
        <dbReference type="SAM" id="MobiDB-lite"/>
    </source>
</evidence>
<keyword evidence="2" id="KW-0812">Transmembrane</keyword>